<organism evidence="2 3">
    <name type="scientific">Blattamonas nauphoetae</name>
    <dbReference type="NCBI Taxonomy" id="2049346"/>
    <lineage>
        <taxon>Eukaryota</taxon>
        <taxon>Metamonada</taxon>
        <taxon>Preaxostyla</taxon>
        <taxon>Oxymonadida</taxon>
        <taxon>Blattamonas</taxon>
    </lineage>
</organism>
<accession>A0ABQ9WPA8</accession>
<keyword evidence="3" id="KW-1185">Reference proteome</keyword>
<comment type="caution">
    <text evidence="2">The sequence shown here is derived from an EMBL/GenBank/DDBJ whole genome shotgun (WGS) entry which is preliminary data.</text>
</comment>
<evidence type="ECO:0000313" key="3">
    <source>
        <dbReference type="Proteomes" id="UP001281761"/>
    </source>
</evidence>
<evidence type="ECO:0000313" key="2">
    <source>
        <dbReference type="EMBL" id="KAK2941329.1"/>
    </source>
</evidence>
<sequence>MFWRLVYRIESVSNFDVVVALPSTLNFEVPVFLTQASSALNVRNNEEVFVSVSGFGFPPSTNYVLTLVKANDPNTAIGHSPNERWNELENGTDWKTSSEWKERSHFPFSSTPNTLEHPKPIPRKIRKMTEKEGVEVGDLENALAAIVKGTGLFDSAAETSSVVEDEESQWEEKEEQEEDGTKAEWEDIQKALMTESGRGSESGGARAGQRGGHVLSLFSYFPLSASSSAPSVTASLTDQTELVSLPAPADFQAATILTLQNEDPSVSSIAVLLCENLSI</sequence>
<protein>
    <submittedName>
        <fullName evidence="2">Uncharacterized protein</fullName>
    </submittedName>
</protein>
<proteinExistence type="predicted"/>
<reference evidence="2 3" key="1">
    <citation type="journal article" date="2022" name="bioRxiv">
        <title>Genomics of Preaxostyla Flagellates Illuminates Evolutionary Transitions and the Path Towards Mitochondrial Loss.</title>
        <authorList>
            <person name="Novak L.V.F."/>
            <person name="Treitli S.C."/>
            <person name="Pyrih J."/>
            <person name="Halakuc P."/>
            <person name="Pipaliya S.V."/>
            <person name="Vacek V."/>
            <person name="Brzon O."/>
            <person name="Soukal P."/>
            <person name="Eme L."/>
            <person name="Dacks J.B."/>
            <person name="Karnkowska A."/>
            <person name="Elias M."/>
            <person name="Hampl V."/>
        </authorList>
    </citation>
    <scope>NUCLEOTIDE SEQUENCE [LARGE SCALE GENOMIC DNA]</scope>
    <source>
        <strain evidence="2">NAU3</strain>
        <tissue evidence="2">Gut</tissue>
    </source>
</reference>
<name>A0ABQ9WPA8_9EUKA</name>
<feature type="compositionally biased region" description="Acidic residues" evidence="1">
    <location>
        <begin position="163"/>
        <end position="178"/>
    </location>
</feature>
<evidence type="ECO:0000256" key="1">
    <source>
        <dbReference type="SAM" id="MobiDB-lite"/>
    </source>
</evidence>
<gene>
    <name evidence="2" type="ORF">BLNAU_23761</name>
</gene>
<dbReference type="EMBL" id="JARBJD010000519">
    <property type="protein sequence ID" value="KAK2941329.1"/>
    <property type="molecule type" value="Genomic_DNA"/>
</dbReference>
<feature type="region of interest" description="Disordered" evidence="1">
    <location>
        <begin position="103"/>
        <end position="125"/>
    </location>
</feature>
<feature type="region of interest" description="Disordered" evidence="1">
    <location>
        <begin position="156"/>
        <end position="183"/>
    </location>
</feature>
<dbReference type="Proteomes" id="UP001281761">
    <property type="component" value="Unassembled WGS sequence"/>
</dbReference>